<dbReference type="GO" id="GO:0003677">
    <property type="term" value="F:DNA binding"/>
    <property type="evidence" value="ECO:0007669"/>
    <property type="project" value="InterPro"/>
</dbReference>
<evidence type="ECO:0000313" key="9">
    <source>
        <dbReference type="EMBL" id="RVX00970.1"/>
    </source>
</evidence>
<dbReference type="EMBL" id="QGNW01000078">
    <property type="protein sequence ID" value="RVX00970.1"/>
    <property type="molecule type" value="Genomic_DNA"/>
</dbReference>
<keyword evidence="3" id="KW-0805">Transcription regulation</keyword>
<sequence length="454" mass="50802">MRFERAESDPPTEGSNGHKDICVLVVDCDPTSLMTISGMLRALTYQVVTVERVTDALAMILERKDEVDLVMTELHMPDMDGLQLLDEIQKLQNCLLLVIMSADAEEDAMLRSLNKGATYYMMKPVEMGSIKNLWQYVFLNRRDKQLQKTGQKGGVQVESLGENESDVDAGSALISNGKHGYQEPTTDTVETDKDDDDEEDTLTSPIRKKAKLTWTTELHDKFLLAIGELGLDNAHPKKILHLMEWKAHKRTYFESFTEISSLCETDKLAVQSVLEFATKKTTMDYFGSRNFVPYRNQTVYNISHGIQAPKLLPPTMASQPGFTAYIQSSYATPSNIKHGNIPLCCLISKIVAIPVSVCMDLTRLQWLSMLEEQTMDGEQGGEDALNLGTYSINTPCEVDPSYNKDRLNLDMGKKKKMEASRVSCYAMTPYLPPALNDPPLRLPRGALALLQILG</sequence>
<evidence type="ECO:0000256" key="7">
    <source>
        <dbReference type="SAM" id="MobiDB-lite"/>
    </source>
</evidence>
<evidence type="ECO:0000256" key="3">
    <source>
        <dbReference type="ARBA" id="ARBA00023015"/>
    </source>
</evidence>
<name>A0A438IW55_VITVI</name>
<dbReference type="InterPro" id="IPR001789">
    <property type="entry name" value="Sig_transdc_resp-reg_receiver"/>
</dbReference>
<keyword evidence="4" id="KW-0804">Transcription</keyword>
<dbReference type="GO" id="GO:0005634">
    <property type="term" value="C:nucleus"/>
    <property type="evidence" value="ECO:0007669"/>
    <property type="project" value="UniProtKB-SubCell"/>
</dbReference>
<dbReference type="Pfam" id="PF00072">
    <property type="entry name" value="Response_reg"/>
    <property type="match status" value="1"/>
</dbReference>
<dbReference type="Gene3D" id="3.40.50.2300">
    <property type="match status" value="1"/>
</dbReference>
<evidence type="ECO:0000256" key="4">
    <source>
        <dbReference type="ARBA" id="ARBA00023163"/>
    </source>
</evidence>
<reference evidence="9 10" key="1">
    <citation type="journal article" date="2018" name="PLoS Genet.">
        <title>Population sequencing reveals clonal diversity and ancestral inbreeding in the grapevine cultivar Chardonnay.</title>
        <authorList>
            <person name="Roach M.J."/>
            <person name="Johnson D.L."/>
            <person name="Bohlmann J."/>
            <person name="van Vuuren H.J."/>
            <person name="Jones S.J."/>
            <person name="Pretorius I.S."/>
            <person name="Schmidt S.A."/>
            <person name="Borneman A.R."/>
        </authorList>
    </citation>
    <scope>NUCLEOTIDE SEQUENCE [LARGE SCALE GENOMIC DNA]</scope>
    <source>
        <strain evidence="10">cv. Chardonnay</strain>
        <tissue evidence="9">Leaf</tissue>
    </source>
</reference>
<evidence type="ECO:0000313" key="10">
    <source>
        <dbReference type="Proteomes" id="UP000288805"/>
    </source>
</evidence>
<evidence type="ECO:0000256" key="1">
    <source>
        <dbReference type="ARBA" id="ARBA00004123"/>
    </source>
</evidence>
<dbReference type="Proteomes" id="UP000288805">
    <property type="component" value="Unassembled WGS sequence"/>
</dbReference>
<dbReference type="PROSITE" id="PS50110">
    <property type="entry name" value="RESPONSE_REGULATORY"/>
    <property type="match status" value="1"/>
</dbReference>
<comment type="caution">
    <text evidence="9">The sequence shown here is derived from an EMBL/GenBank/DDBJ whole genome shotgun (WGS) entry which is preliminary data.</text>
</comment>
<dbReference type="GO" id="GO:0009736">
    <property type="term" value="P:cytokinin-activated signaling pathway"/>
    <property type="evidence" value="ECO:0007669"/>
    <property type="project" value="InterPro"/>
</dbReference>
<dbReference type="CDD" id="cd17584">
    <property type="entry name" value="REC_typeB_ARR-like"/>
    <property type="match status" value="1"/>
</dbReference>
<dbReference type="NCBIfam" id="TIGR01557">
    <property type="entry name" value="myb_SHAQKYF"/>
    <property type="match status" value="1"/>
</dbReference>
<keyword evidence="2" id="KW-0902">Two-component regulatory system</keyword>
<comment type="subcellular location">
    <subcellularLocation>
        <location evidence="1">Nucleus</location>
    </subcellularLocation>
</comment>
<dbReference type="SUPFAM" id="SSF52172">
    <property type="entry name" value="CheY-like"/>
    <property type="match status" value="1"/>
</dbReference>
<dbReference type="SUPFAM" id="SSF46689">
    <property type="entry name" value="Homeodomain-like"/>
    <property type="match status" value="1"/>
</dbReference>
<dbReference type="Gene3D" id="1.10.10.60">
    <property type="entry name" value="Homeodomain-like"/>
    <property type="match status" value="1"/>
</dbReference>
<evidence type="ECO:0000256" key="5">
    <source>
        <dbReference type="ARBA" id="ARBA00023242"/>
    </source>
</evidence>
<protein>
    <submittedName>
        <fullName evidence="9">Two-component response regulator ARR2</fullName>
    </submittedName>
</protein>
<evidence type="ECO:0000256" key="6">
    <source>
        <dbReference type="PROSITE-ProRule" id="PRU00169"/>
    </source>
</evidence>
<comment type="caution">
    <text evidence="6">Lacks conserved residue(s) required for the propagation of feature annotation.</text>
</comment>
<feature type="domain" description="Response regulatory" evidence="8">
    <location>
        <begin position="22"/>
        <end position="138"/>
    </location>
</feature>
<dbReference type="InterPro" id="IPR045279">
    <property type="entry name" value="ARR-like"/>
</dbReference>
<dbReference type="AlphaFoldDB" id="A0A438IW55"/>
<feature type="compositionally biased region" description="Acidic residues" evidence="7">
    <location>
        <begin position="192"/>
        <end position="201"/>
    </location>
</feature>
<dbReference type="InterPro" id="IPR009057">
    <property type="entry name" value="Homeodomain-like_sf"/>
</dbReference>
<dbReference type="PANTHER" id="PTHR43874:SF58">
    <property type="entry name" value="TWO-COMPONENT RESPONSE REGULATOR-LIKE APRR8-RELATED"/>
    <property type="match status" value="1"/>
</dbReference>
<dbReference type="GO" id="GO:0000160">
    <property type="term" value="P:phosphorelay signal transduction system"/>
    <property type="evidence" value="ECO:0007669"/>
    <property type="project" value="UniProtKB-KW"/>
</dbReference>
<dbReference type="InterPro" id="IPR011006">
    <property type="entry name" value="CheY-like_superfamily"/>
</dbReference>
<dbReference type="PANTHER" id="PTHR43874">
    <property type="entry name" value="TWO-COMPONENT RESPONSE REGULATOR"/>
    <property type="match status" value="1"/>
</dbReference>
<evidence type="ECO:0000259" key="8">
    <source>
        <dbReference type="PROSITE" id="PS50110"/>
    </source>
</evidence>
<dbReference type="SMART" id="SM00448">
    <property type="entry name" value="REC"/>
    <property type="match status" value="1"/>
</dbReference>
<organism evidence="9 10">
    <name type="scientific">Vitis vinifera</name>
    <name type="common">Grape</name>
    <dbReference type="NCBI Taxonomy" id="29760"/>
    <lineage>
        <taxon>Eukaryota</taxon>
        <taxon>Viridiplantae</taxon>
        <taxon>Streptophyta</taxon>
        <taxon>Embryophyta</taxon>
        <taxon>Tracheophyta</taxon>
        <taxon>Spermatophyta</taxon>
        <taxon>Magnoliopsida</taxon>
        <taxon>eudicotyledons</taxon>
        <taxon>Gunneridae</taxon>
        <taxon>Pentapetalae</taxon>
        <taxon>rosids</taxon>
        <taxon>Vitales</taxon>
        <taxon>Vitaceae</taxon>
        <taxon>Viteae</taxon>
        <taxon>Vitis</taxon>
    </lineage>
</organism>
<feature type="region of interest" description="Disordered" evidence="7">
    <location>
        <begin position="149"/>
        <end position="202"/>
    </location>
</feature>
<keyword evidence="5" id="KW-0539">Nucleus</keyword>
<proteinExistence type="predicted"/>
<dbReference type="InterPro" id="IPR006447">
    <property type="entry name" value="Myb_dom_plants"/>
</dbReference>
<evidence type="ECO:0000256" key="2">
    <source>
        <dbReference type="ARBA" id="ARBA00023012"/>
    </source>
</evidence>
<gene>
    <name evidence="9" type="primary">ARR2_8</name>
    <name evidence="9" type="ORF">CK203_022836</name>
</gene>
<accession>A0A438IW55</accession>